<protein>
    <submittedName>
        <fullName evidence="1">4104_t:CDS:1</fullName>
    </submittedName>
</protein>
<sequence length="50" mass="5921">NEDTNYLDESTLNAYIDHDVLTKIQQKYLLNTRESEFADKTQDALRIFVQ</sequence>
<evidence type="ECO:0000313" key="2">
    <source>
        <dbReference type="Proteomes" id="UP000789920"/>
    </source>
</evidence>
<dbReference type="EMBL" id="CAJVQC010053420">
    <property type="protein sequence ID" value="CAG8792879.1"/>
    <property type="molecule type" value="Genomic_DNA"/>
</dbReference>
<evidence type="ECO:0000313" key="1">
    <source>
        <dbReference type="EMBL" id="CAG8792879.1"/>
    </source>
</evidence>
<accession>A0ACA9RG60</accession>
<feature type="non-terminal residue" evidence="1">
    <location>
        <position position="1"/>
    </location>
</feature>
<dbReference type="Proteomes" id="UP000789920">
    <property type="component" value="Unassembled WGS sequence"/>
</dbReference>
<gene>
    <name evidence="1" type="ORF">RPERSI_LOCUS19476</name>
</gene>
<reference evidence="1" key="1">
    <citation type="submission" date="2021-06" db="EMBL/GenBank/DDBJ databases">
        <authorList>
            <person name="Kallberg Y."/>
            <person name="Tangrot J."/>
            <person name="Rosling A."/>
        </authorList>
    </citation>
    <scope>NUCLEOTIDE SEQUENCE</scope>
    <source>
        <strain evidence="1">MA461A</strain>
    </source>
</reference>
<name>A0ACA9RG60_9GLOM</name>
<feature type="non-terminal residue" evidence="1">
    <location>
        <position position="50"/>
    </location>
</feature>
<organism evidence="1 2">
    <name type="scientific">Racocetra persica</name>
    <dbReference type="NCBI Taxonomy" id="160502"/>
    <lineage>
        <taxon>Eukaryota</taxon>
        <taxon>Fungi</taxon>
        <taxon>Fungi incertae sedis</taxon>
        <taxon>Mucoromycota</taxon>
        <taxon>Glomeromycotina</taxon>
        <taxon>Glomeromycetes</taxon>
        <taxon>Diversisporales</taxon>
        <taxon>Gigasporaceae</taxon>
        <taxon>Racocetra</taxon>
    </lineage>
</organism>
<comment type="caution">
    <text evidence="1">The sequence shown here is derived from an EMBL/GenBank/DDBJ whole genome shotgun (WGS) entry which is preliminary data.</text>
</comment>
<keyword evidence="2" id="KW-1185">Reference proteome</keyword>
<proteinExistence type="predicted"/>